<dbReference type="OrthoDB" id="10257567at2759"/>
<feature type="coiled-coil region" evidence="10">
    <location>
        <begin position="246"/>
        <end position="345"/>
    </location>
</feature>
<protein>
    <recommendedName>
        <fullName evidence="3">Protein CASP</fullName>
    </recommendedName>
</protein>
<keyword evidence="4" id="KW-0813">Transport</keyword>
<evidence type="ECO:0000256" key="7">
    <source>
        <dbReference type="ARBA" id="ARBA00023034"/>
    </source>
</evidence>
<accession>A0A507CAN9</accession>
<evidence type="ECO:0000256" key="8">
    <source>
        <dbReference type="ARBA" id="ARBA00023054"/>
    </source>
</evidence>
<keyword evidence="16" id="KW-1185">Reference proteome</keyword>
<feature type="domain" description="Cux N-terminal" evidence="14">
    <location>
        <begin position="8"/>
        <end position="119"/>
    </location>
</feature>
<evidence type="ECO:0000256" key="3">
    <source>
        <dbReference type="ARBA" id="ARBA00018691"/>
    </source>
</evidence>
<proteinExistence type="inferred from homology"/>
<feature type="domain" description="CASP C-terminal" evidence="13">
    <location>
        <begin position="409"/>
        <end position="673"/>
    </location>
</feature>
<dbReference type="GeneID" id="42003713"/>
<feature type="region of interest" description="Disordered" evidence="11">
    <location>
        <begin position="550"/>
        <end position="570"/>
    </location>
</feature>
<dbReference type="GO" id="GO:0006891">
    <property type="term" value="P:intra-Golgi vesicle-mediated transport"/>
    <property type="evidence" value="ECO:0007669"/>
    <property type="project" value="InterPro"/>
</dbReference>
<feature type="region of interest" description="Disordered" evidence="11">
    <location>
        <begin position="470"/>
        <end position="497"/>
    </location>
</feature>
<evidence type="ECO:0000256" key="4">
    <source>
        <dbReference type="ARBA" id="ARBA00022448"/>
    </source>
</evidence>
<keyword evidence="9 12" id="KW-0472">Membrane</keyword>
<feature type="coiled-coil region" evidence="10">
    <location>
        <begin position="118"/>
        <end position="176"/>
    </location>
</feature>
<evidence type="ECO:0000256" key="9">
    <source>
        <dbReference type="ARBA" id="ARBA00023136"/>
    </source>
</evidence>
<evidence type="ECO:0000313" key="16">
    <source>
        <dbReference type="Proteomes" id="UP000319731"/>
    </source>
</evidence>
<feature type="coiled-coil region" evidence="10">
    <location>
        <begin position="378"/>
        <end position="440"/>
    </location>
</feature>
<dbReference type="Pfam" id="PF08172">
    <property type="entry name" value="CASP_C"/>
    <property type="match status" value="1"/>
</dbReference>
<keyword evidence="8 10" id="KW-0175">Coiled coil</keyword>
<feature type="compositionally biased region" description="Polar residues" evidence="11">
    <location>
        <begin position="478"/>
        <end position="491"/>
    </location>
</feature>
<dbReference type="EMBL" id="QEAO01000010">
    <property type="protein sequence ID" value="TPX35076.1"/>
    <property type="molecule type" value="Genomic_DNA"/>
</dbReference>
<feature type="transmembrane region" description="Helical" evidence="12">
    <location>
        <begin position="650"/>
        <end position="668"/>
    </location>
</feature>
<keyword evidence="5 12" id="KW-0812">Transmembrane</keyword>
<comment type="subcellular location">
    <subcellularLocation>
        <location evidence="1">Golgi apparatus membrane</location>
        <topology evidence="1">Single-pass type IV membrane protein</topology>
    </subcellularLocation>
</comment>
<dbReference type="RefSeq" id="XP_031025661.1">
    <property type="nucleotide sequence ID" value="XM_031168416.1"/>
</dbReference>
<dbReference type="STRING" id="1806994.A0A507CAN9"/>
<evidence type="ECO:0000256" key="6">
    <source>
        <dbReference type="ARBA" id="ARBA00022989"/>
    </source>
</evidence>
<evidence type="ECO:0000256" key="5">
    <source>
        <dbReference type="ARBA" id="ARBA00022692"/>
    </source>
</evidence>
<evidence type="ECO:0000313" key="15">
    <source>
        <dbReference type="EMBL" id="TPX35076.1"/>
    </source>
</evidence>
<keyword evidence="6 12" id="KW-1133">Transmembrane helix</keyword>
<evidence type="ECO:0000259" key="13">
    <source>
        <dbReference type="Pfam" id="PF08172"/>
    </source>
</evidence>
<reference evidence="15 16" key="1">
    <citation type="journal article" date="2019" name="Sci. Rep.">
        <title>Comparative genomics of chytrid fungi reveal insights into the obligate biotrophic and pathogenic lifestyle of Synchytrium endobioticum.</title>
        <authorList>
            <person name="van de Vossenberg B.T.L.H."/>
            <person name="Warris S."/>
            <person name="Nguyen H.D.T."/>
            <person name="van Gent-Pelzer M.P.E."/>
            <person name="Joly D.L."/>
            <person name="van de Geest H.C."/>
            <person name="Bonants P.J.M."/>
            <person name="Smith D.S."/>
            <person name="Levesque C.A."/>
            <person name="van der Lee T.A.J."/>
        </authorList>
    </citation>
    <scope>NUCLEOTIDE SEQUENCE [LARGE SCALE GENOMIC DNA]</scope>
    <source>
        <strain evidence="15 16">JEL517</strain>
    </source>
</reference>
<sequence>MAAEAASEEGIAAAQRAWEAIGLTQLQHSLDSVGLEIVENQKQSVASRKSLADSTKEFKKIPDEQKLVEFKNLLKAYQTEIDSITKRCKAAESAFLNVYKVIAEAPDPAPIIANMMDQTKELTELTSLKDENKRLREELADVNRDAAAGKGAETSIQTLKQRLAKYEAKLDEMVSEKVLAKEIEIKTATDEKIKIYKDTEHALQRQLNIVTDQLSSLQATHDAIRSRLVDTSQKTDDEGAARLAEVEMIVSDLERANSKISVLERENELLKREAPRTPSTTGFQEVSTLERRIKIQETEIQKLMMELQTIQDSASDSQKEWSMKLNSLEEALASKNRENESLQRELGTKNDYDVVKQELDVLKAIEFSDTKSDKMPLERLLHEKNKKLESELTSLKNVQAETASSLQHSETELSQVKRQLDSQSKLVQKLEEDLLVLQKSKSDAGGSGGGSNKAMHSDADVLSSLVSRTLPGFDDARSNNSTKSQQSNDPSSMIPILTGQRDRYRQRNQELEEQLRELLSKLQSVSSESESLKGDNLKLYEKLRYTQSMFNTPRPSSARDDPSSSWSSSSTKNHYVDVAVEGQNLSVRFGGQNSDDATTSKYSNLYESRLDPFSRFSRAEESKRISALHPAERATLGLTKLIVYNRYSRLFFVFYSMCLHLLVMAVVYKLSSIEDCVHDHERWGCDKPIGG</sequence>
<gene>
    <name evidence="15" type="ORF">SmJEL517_g02488</name>
</gene>
<name>A0A507CAN9_9FUNG</name>
<evidence type="ECO:0000256" key="1">
    <source>
        <dbReference type="ARBA" id="ARBA00004409"/>
    </source>
</evidence>
<dbReference type="Pfam" id="PF25398">
    <property type="entry name" value="CUX1_N"/>
    <property type="match status" value="1"/>
</dbReference>
<dbReference type="PANTHER" id="PTHR14043:SF2">
    <property type="entry name" value="HOMEOBOX PROTEIN CUT"/>
    <property type="match status" value="1"/>
</dbReference>
<dbReference type="GO" id="GO:0000139">
    <property type="term" value="C:Golgi membrane"/>
    <property type="evidence" value="ECO:0007669"/>
    <property type="project" value="UniProtKB-SubCell"/>
</dbReference>
<dbReference type="InterPro" id="IPR057476">
    <property type="entry name" value="Cux_N"/>
</dbReference>
<organism evidence="15 16">
    <name type="scientific">Synchytrium microbalum</name>
    <dbReference type="NCBI Taxonomy" id="1806994"/>
    <lineage>
        <taxon>Eukaryota</taxon>
        <taxon>Fungi</taxon>
        <taxon>Fungi incertae sedis</taxon>
        <taxon>Chytridiomycota</taxon>
        <taxon>Chytridiomycota incertae sedis</taxon>
        <taxon>Chytridiomycetes</taxon>
        <taxon>Synchytriales</taxon>
        <taxon>Synchytriaceae</taxon>
        <taxon>Synchytrium</taxon>
    </lineage>
</organism>
<dbReference type="PANTHER" id="PTHR14043">
    <property type="entry name" value="CCAAT DISPLACEMENT PROTEIN-RELATED"/>
    <property type="match status" value="1"/>
</dbReference>
<feature type="coiled-coil region" evidence="10">
    <location>
        <begin position="67"/>
        <end position="94"/>
    </location>
</feature>
<keyword evidence="7" id="KW-0333">Golgi apparatus</keyword>
<evidence type="ECO:0000256" key="12">
    <source>
        <dbReference type="SAM" id="Phobius"/>
    </source>
</evidence>
<dbReference type="AlphaFoldDB" id="A0A507CAN9"/>
<comment type="caution">
    <text evidence="15">The sequence shown here is derived from an EMBL/GenBank/DDBJ whole genome shotgun (WGS) entry which is preliminary data.</text>
</comment>
<evidence type="ECO:0000256" key="10">
    <source>
        <dbReference type="SAM" id="Coils"/>
    </source>
</evidence>
<evidence type="ECO:0000256" key="11">
    <source>
        <dbReference type="SAM" id="MobiDB-lite"/>
    </source>
</evidence>
<evidence type="ECO:0000256" key="2">
    <source>
        <dbReference type="ARBA" id="ARBA00006415"/>
    </source>
</evidence>
<comment type="similarity">
    <text evidence="2">Belongs to the CASP family.</text>
</comment>
<dbReference type="Proteomes" id="UP000319731">
    <property type="component" value="Unassembled WGS sequence"/>
</dbReference>
<evidence type="ECO:0000259" key="14">
    <source>
        <dbReference type="Pfam" id="PF25398"/>
    </source>
</evidence>
<dbReference type="InterPro" id="IPR012955">
    <property type="entry name" value="CASP_C"/>
</dbReference>